<evidence type="ECO:0000256" key="3">
    <source>
        <dbReference type="SAM" id="SignalP"/>
    </source>
</evidence>
<dbReference type="InterPro" id="IPR013595">
    <property type="entry name" value="Pept_S33_TAP-like_C"/>
</dbReference>
<sequence>MKSQTVFLSHLLLQAAQASSIPKDVFASLKPRDDLKNSNSSKIDWSECDLDFGDNSTNRRQRSYDCARLSVPLDYTSASNGETIRLDLIKAKATKEPYLGSVLYNPGGPGGSGVEAIVWSGMELAEVLGGQYGNQTWELAGILAENCYESRQDTGRFVGTPFVARDMISNVEALGQGPMPNYWGVSYGTILGQVTASMFPERIGRMLIDANLKADDYATTTWINSMRDAERSLSNLLDDTTGESLLTEFREMLEGYLNGTIPGGDIDEEDLPSDDINLHIITFKNLIFGELYSPVTYPSIINRIEGLFNNNVTAMFQMKNESPLESEWNIAAEFVTNGIACSDSSFRVEDQDDLFSVFQAHRAEGSFSELGTVARLFCAQWKFSATEQIDINKLRNVKTSNPLLIVNGRYDPVTPLSSTWGVSAQFRGSRVVVHKGVGHGLMAHPSNFTQEIVKNYFVDGEMPKLNTTCQPDEPVFDYAAL</sequence>
<keyword evidence="5" id="KW-0012">Acyltransferase</keyword>
<reference evidence="5" key="1">
    <citation type="submission" date="2020-01" db="EMBL/GenBank/DDBJ databases">
        <title>Identification and distribution of gene clusters putatively required for synthesis of sphingolipid metabolism inhibitors in phylogenetically diverse species of the filamentous fungus Fusarium.</title>
        <authorList>
            <person name="Kim H.-S."/>
            <person name="Busman M."/>
            <person name="Brown D.W."/>
            <person name="Divon H."/>
            <person name="Uhlig S."/>
            <person name="Proctor R.H."/>
        </authorList>
    </citation>
    <scope>NUCLEOTIDE SEQUENCE</scope>
    <source>
        <strain evidence="5">NRRL 31653</strain>
    </source>
</reference>
<keyword evidence="5" id="KW-0808">Transferase</keyword>
<evidence type="ECO:0000256" key="1">
    <source>
        <dbReference type="ARBA" id="ARBA00010088"/>
    </source>
</evidence>
<keyword evidence="3" id="KW-0732">Signal</keyword>
<comment type="caution">
    <text evidence="5">The sequence shown here is derived from an EMBL/GenBank/DDBJ whole genome shotgun (WGS) entry which is preliminary data.</text>
</comment>
<feature type="signal peptide" evidence="3">
    <location>
        <begin position="1"/>
        <end position="18"/>
    </location>
</feature>
<dbReference type="InterPro" id="IPR029058">
    <property type="entry name" value="AB_hydrolase_fold"/>
</dbReference>
<keyword evidence="6" id="KW-1185">Reference proteome</keyword>
<dbReference type="InterPro" id="IPR051601">
    <property type="entry name" value="Serine_prot/Carboxylest_S33"/>
</dbReference>
<dbReference type="GO" id="GO:0016787">
    <property type="term" value="F:hydrolase activity"/>
    <property type="evidence" value="ECO:0007669"/>
    <property type="project" value="UniProtKB-KW"/>
</dbReference>
<evidence type="ECO:0000259" key="4">
    <source>
        <dbReference type="Pfam" id="PF08386"/>
    </source>
</evidence>
<dbReference type="Proteomes" id="UP000737391">
    <property type="component" value="Unassembled WGS sequence"/>
</dbReference>
<evidence type="ECO:0000313" key="6">
    <source>
        <dbReference type="Proteomes" id="UP000737391"/>
    </source>
</evidence>
<evidence type="ECO:0000313" key="5">
    <source>
        <dbReference type="EMBL" id="KAF4501488.1"/>
    </source>
</evidence>
<dbReference type="Gene3D" id="3.40.50.1820">
    <property type="entry name" value="alpha/beta hydrolase"/>
    <property type="match status" value="1"/>
</dbReference>
<dbReference type="EMBL" id="LUFC02000123">
    <property type="protein sequence ID" value="KAF4501488.1"/>
    <property type="molecule type" value="Genomic_DNA"/>
</dbReference>
<gene>
    <name evidence="5" type="ORF">FAGAP_2281</name>
</gene>
<dbReference type="OrthoDB" id="425534at2759"/>
<dbReference type="AlphaFoldDB" id="A0A9P5EHB7"/>
<keyword evidence="2 5" id="KW-0378">Hydrolase</keyword>
<protein>
    <submittedName>
        <fullName evidence="5">Hydrolase or acyltransferase (Alpha beta hydrolase superfamily)</fullName>
    </submittedName>
</protein>
<proteinExistence type="inferred from homology"/>
<dbReference type="SUPFAM" id="SSF53474">
    <property type="entry name" value="alpha/beta-Hydrolases"/>
    <property type="match status" value="1"/>
</dbReference>
<feature type="chain" id="PRO_5040165396" evidence="3">
    <location>
        <begin position="19"/>
        <end position="481"/>
    </location>
</feature>
<accession>A0A9P5EHB7</accession>
<dbReference type="PANTHER" id="PTHR43248:SF25">
    <property type="entry name" value="AB HYDROLASE-1 DOMAIN-CONTAINING PROTEIN-RELATED"/>
    <property type="match status" value="1"/>
</dbReference>
<evidence type="ECO:0000256" key="2">
    <source>
        <dbReference type="ARBA" id="ARBA00022801"/>
    </source>
</evidence>
<dbReference type="Pfam" id="PF08386">
    <property type="entry name" value="Abhydrolase_4"/>
    <property type="match status" value="1"/>
</dbReference>
<dbReference type="PANTHER" id="PTHR43248">
    <property type="entry name" value="2-SUCCINYL-6-HYDROXY-2,4-CYCLOHEXADIENE-1-CARBOXYLATE SYNTHASE"/>
    <property type="match status" value="1"/>
</dbReference>
<organism evidence="5 6">
    <name type="scientific">Fusarium agapanthi</name>
    <dbReference type="NCBI Taxonomy" id="1803897"/>
    <lineage>
        <taxon>Eukaryota</taxon>
        <taxon>Fungi</taxon>
        <taxon>Dikarya</taxon>
        <taxon>Ascomycota</taxon>
        <taxon>Pezizomycotina</taxon>
        <taxon>Sordariomycetes</taxon>
        <taxon>Hypocreomycetidae</taxon>
        <taxon>Hypocreales</taxon>
        <taxon>Nectriaceae</taxon>
        <taxon>Fusarium</taxon>
        <taxon>Fusarium fujikuroi species complex</taxon>
    </lineage>
</organism>
<dbReference type="GO" id="GO:0016746">
    <property type="term" value="F:acyltransferase activity"/>
    <property type="evidence" value="ECO:0007669"/>
    <property type="project" value="UniProtKB-KW"/>
</dbReference>
<feature type="domain" description="Peptidase S33 tripeptidyl aminopeptidase-like C-terminal" evidence="4">
    <location>
        <begin position="375"/>
        <end position="469"/>
    </location>
</feature>
<name>A0A9P5EHB7_9HYPO</name>
<comment type="similarity">
    <text evidence="1">Belongs to the peptidase S33 family.</text>
</comment>